<keyword evidence="4" id="KW-0418">Kinase</keyword>
<keyword evidence="2" id="KW-1133">Transmembrane helix</keyword>
<accession>A0ABT0PTS3</accession>
<dbReference type="SUPFAM" id="SSF55874">
    <property type="entry name" value="ATPase domain of HSP90 chaperone/DNA topoisomerase II/histidine kinase"/>
    <property type="match status" value="1"/>
</dbReference>
<comment type="caution">
    <text evidence="4">The sequence shown here is derived from an EMBL/GenBank/DDBJ whole genome shotgun (WGS) entry which is preliminary data.</text>
</comment>
<feature type="transmembrane region" description="Helical" evidence="2">
    <location>
        <begin position="44"/>
        <end position="61"/>
    </location>
</feature>
<dbReference type="InterPro" id="IPR050640">
    <property type="entry name" value="Bact_2-comp_sensor_kinase"/>
</dbReference>
<sequence length="335" mass="39148">MGKALHKKYVEVGLHVLFWCIYITYPIIKFGYYRALVYNPTEAIGNTLFMAVSVYVTYFLLSRKNRYWPNYVIILFVLIAIVSLNCYLNSQECECDLRTCFINKSAEYLLVNTFFIALLLIKRNMDHQRQLEQVEKEKVLAELKSLKAQLNPHFLFNTLNMLYSDAVHKDEILADKILKLSDSFHYLMHEGDKPTVTLSKEVKFIDDYIELQKARMGKKIAIQYHKNIENSELEVAPLLMIPFVENAFKHSTMTEGQQVPLSISVQEQNGILNLKVRNQFDPDYSKKQSEGWKESGIGLENAKKRLQLIYPNKHHLSIKQSEKTFLIHLEIELRD</sequence>
<feature type="transmembrane region" description="Helical" evidence="2">
    <location>
        <begin position="68"/>
        <end position="90"/>
    </location>
</feature>
<evidence type="ECO:0000256" key="1">
    <source>
        <dbReference type="SAM" id="Coils"/>
    </source>
</evidence>
<dbReference type="PANTHER" id="PTHR34220">
    <property type="entry name" value="SENSOR HISTIDINE KINASE YPDA"/>
    <property type="match status" value="1"/>
</dbReference>
<reference evidence="4 5" key="1">
    <citation type="submission" date="2022-05" db="EMBL/GenBank/DDBJ databases">
        <authorList>
            <person name="Park J.-S."/>
        </authorList>
    </citation>
    <scope>NUCLEOTIDE SEQUENCE [LARGE SCALE GENOMIC DNA]</scope>
    <source>
        <strain evidence="4 5">2012CJ35-5</strain>
    </source>
</reference>
<dbReference type="Pfam" id="PF06580">
    <property type="entry name" value="His_kinase"/>
    <property type="match status" value="1"/>
</dbReference>
<dbReference type="GO" id="GO:0016301">
    <property type="term" value="F:kinase activity"/>
    <property type="evidence" value="ECO:0007669"/>
    <property type="project" value="UniProtKB-KW"/>
</dbReference>
<dbReference type="EMBL" id="JAMFMA010000003">
    <property type="protein sequence ID" value="MCL6274681.1"/>
    <property type="molecule type" value="Genomic_DNA"/>
</dbReference>
<name>A0ABT0PTS3_9FLAO</name>
<keyword evidence="4" id="KW-0808">Transferase</keyword>
<proteinExistence type="predicted"/>
<keyword evidence="2" id="KW-0812">Transmembrane</keyword>
<keyword evidence="5" id="KW-1185">Reference proteome</keyword>
<evidence type="ECO:0000256" key="2">
    <source>
        <dbReference type="SAM" id="Phobius"/>
    </source>
</evidence>
<dbReference type="InterPro" id="IPR010559">
    <property type="entry name" value="Sig_transdc_His_kin_internal"/>
</dbReference>
<evidence type="ECO:0000259" key="3">
    <source>
        <dbReference type="Pfam" id="PF06580"/>
    </source>
</evidence>
<evidence type="ECO:0000313" key="5">
    <source>
        <dbReference type="Proteomes" id="UP001203607"/>
    </source>
</evidence>
<feature type="domain" description="Signal transduction histidine kinase internal region" evidence="3">
    <location>
        <begin position="141"/>
        <end position="220"/>
    </location>
</feature>
<dbReference type="InterPro" id="IPR036890">
    <property type="entry name" value="HATPase_C_sf"/>
</dbReference>
<evidence type="ECO:0000313" key="4">
    <source>
        <dbReference type="EMBL" id="MCL6274681.1"/>
    </source>
</evidence>
<dbReference type="Gene3D" id="3.30.565.10">
    <property type="entry name" value="Histidine kinase-like ATPase, C-terminal domain"/>
    <property type="match status" value="1"/>
</dbReference>
<keyword evidence="2" id="KW-0472">Membrane</keyword>
<dbReference type="PANTHER" id="PTHR34220:SF7">
    <property type="entry name" value="SENSOR HISTIDINE KINASE YPDA"/>
    <property type="match status" value="1"/>
</dbReference>
<protein>
    <submittedName>
        <fullName evidence="4">Histidine kinase</fullName>
    </submittedName>
</protein>
<dbReference type="RefSeq" id="WP_249657870.1">
    <property type="nucleotide sequence ID" value="NZ_JAMFMA010000003.1"/>
</dbReference>
<gene>
    <name evidence="4" type="ORF">M3P19_11720</name>
</gene>
<organism evidence="4 5">
    <name type="scientific">Flagellimonas spongiicola</name>
    <dbReference type="NCBI Taxonomy" id="2942208"/>
    <lineage>
        <taxon>Bacteria</taxon>
        <taxon>Pseudomonadati</taxon>
        <taxon>Bacteroidota</taxon>
        <taxon>Flavobacteriia</taxon>
        <taxon>Flavobacteriales</taxon>
        <taxon>Flavobacteriaceae</taxon>
        <taxon>Flagellimonas</taxon>
    </lineage>
</organism>
<dbReference type="Proteomes" id="UP001203607">
    <property type="component" value="Unassembled WGS sequence"/>
</dbReference>
<keyword evidence="1" id="KW-0175">Coiled coil</keyword>
<feature type="transmembrane region" description="Helical" evidence="2">
    <location>
        <begin position="102"/>
        <end position="121"/>
    </location>
</feature>
<feature type="transmembrane region" description="Helical" evidence="2">
    <location>
        <begin position="12"/>
        <end position="32"/>
    </location>
</feature>
<feature type="coiled-coil region" evidence="1">
    <location>
        <begin position="117"/>
        <end position="149"/>
    </location>
</feature>